<name>A0ACB5RIN9_9CLOT</name>
<sequence>MANEILSLIERCQKGDKDSLILLLQKFDPLLNKYSRMLNYKDGEDEKQDLVLEFIKVVKKIPIYEDGFKEDKVAVSYINRAIKYKYIQLSKKSRCINNSEFSCEYDIGNCEDSTENKFILSELINNLSDIEKSVIKLRYFAGLSDREIASINNISRQAVNQNKNRALKKLRQYF</sequence>
<comment type="caution">
    <text evidence="1">The sequence shown here is derived from an EMBL/GenBank/DDBJ whole genome shotgun (WGS) entry which is preliminary data.</text>
</comment>
<organism evidence="1 2">
    <name type="scientific">Inconstantimicrobium mannanitabidum</name>
    <dbReference type="NCBI Taxonomy" id="1604901"/>
    <lineage>
        <taxon>Bacteria</taxon>
        <taxon>Bacillati</taxon>
        <taxon>Bacillota</taxon>
        <taxon>Clostridia</taxon>
        <taxon>Eubacteriales</taxon>
        <taxon>Clostridiaceae</taxon>
        <taxon>Inconstantimicrobium</taxon>
    </lineage>
</organism>
<keyword evidence="2" id="KW-1185">Reference proteome</keyword>
<evidence type="ECO:0000313" key="2">
    <source>
        <dbReference type="Proteomes" id="UP001058074"/>
    </source>
</evidence>
<dbReference type="EMBL" id="BROD01000002">
    <property type="protein sequence ID" value="GKX68958.1"/>
    <property type="molecule type" value="Genomic_DNA"/>
</dbReference>
<proteinExistence type="predicted"/>
<reference evidence="1" key="1">
    <citation type="journal article" date="2025" name="Int. J. Syst. Evol. Microbiol.">
        <title>Inconstantimicrobium mannanitabidum sp. nov., a novel member of the family Clostridiaceae isolated from anoxic soil under the treatment of reductive soil disinfestation.</title>
        <authorList>
            <person name="Ueki A."/>
            <person name="Tonouchi A."/>
            <person name="Honma S."/>
            <person name="Kaku N."/>
            <person name="Ueki K."/>
        </authorList>
    </citation>
    <scope>NUCLEOTIDE SEQUENCE</scope>
    <source>
        <strain evidence="1">TW13</strain>
    </source>
</reference>
<keyword evidence="1" id="KW-0804">Transcription</keyword>
<dbReference type="Proteomes" id="UP001058074">
    <property type="component" value="Unassembled WGS sequence"/>
</dbReference>
<keyword evidence="1" id="KW-0240">DNA-directed RNA polymerase</keyword>
<protein>
    <submittedName>
        <fullName evidence="1">DNA-directed RNA polymerase sigma-70 factor</fullName>
    </submittedName>
</protein>
<accession>A0ACB5RIN9</accession>
<evidence type="ECO:0000313" key="1">
    <source>
        <dbReference type="EMBL" id="GKX68958.1"/>
    </source>
</evidence>
<gene>
    <name evidence="1" type="primary">tcdR</name>
    <name evidence="1" type="ORF">rsdtw13_42160</name>
</gene>